<comment type="caution">
    <text evidence="2">The sequence shown here is derived from an EMBL/GenBank/DDBJ whole genome shotgun (WGS) entry which is preliminary data.</text>
</comment>
<proteinExistence type="predicted"/>
<gene>
    <name evidence="2" type="ORF">LCGC14_1147860</name>
</gene>
<protein>
    <submittedName>
        <fullName evidence="2">Uncharacterized protein</fullName>
    </submittedName>
</protein>
<name>A0A0F9LWF3_9ZZZZ</name>
<dbReference type="AlphaFoldDB" id="A0A0F9LWF3"/>
<reference evidence="2" key="1">
    <citation type="journal article" date="2015" name="Nature">
        <title>Complex archaea that bridge the gap between prokaryotes and eukaryotes.</title>
        <authorList>
            <person name="Spang A."/>
            <person name="Saw J.H."/>
            <person name="Jorgensen S.L."/>
            <person name="Zaremba-Niedzwiedzka K."/>
            <person name="Martijn J."/>
            <person name="Lind A.E."/>
            <person name="van Eijk R."/>
            <person name="Schleper C."/>
            <person name="Guy L."/>
            <person name="Ettema T.J."/>
        </authorList>
    </citation>
    <scope>NUCLEOTIDE SEQUENCE</scope>
</reference>
<keyword evidence="1" id="KW-1133">Transmembrane helix</keyword>
<keyword evidence="1" id="KW-0812">Transmembrane</keyword>
<evidence type="ECO:0000256" key="1">
    <source>
        <dbReference type="SAM" id="Phobius"/>
    </source>
</evidence>
<organism evidence="2">
    <name type="scientific">marine sediment metagenome</name>
    <dbReference type="NCBI Taxonomy" id="412755"/>
    <lineage>
        <taxon>unclassified sequences</taxon>
        <taxon>metagenomes</taxon>
        <taxon>ecological metagenomes</taxon>
    </lineage>
</organism>
<evidence type="ECO:0000313" key="2">
    <source>
        <dbReference type="EMBL" id="KKM99449.1"/>
    </source>
</evidence>
<dbReference type="EMBL" id="LAZR01005497">
    <property type="protein sequence ID" value="KKM99449.1"/>
    <property type="molecule type" value="Genomic_DNA"/>
</dbReference>
<keyword evidence="1" id="KW-0472">Membrane</keyword>
<accession>A0A0F9LWF3</accession>
<feature type="transmembrane region" description="Helical" evidence="1">
    <location>
        <begin position="29"/>
        <end position="49"/>
    </location>
</feature>
<sequence length="53" mass="6090">MIGNLALVGYLHQELILLASWEWGQVFSWVHHETIVIFIVGLALATRFIKVKK</sequence>